<keyword evidence="6" id="KW-0687">Ribonucleoprotein</keyword>
<dbReference type="OrthoDB" id="444135at2759"/>
<keyword evidence="12" id="KW-1185">Reference proteome</keyword>
<dbReference type="GO" id="GO:0005762">
    <property type="term" value="C:mitochondrial large ribosomal subunit"/>
    <property type="evidence" value="ECO:0007669"/>
    <property type="project" value="TreeGrafter"/>
</dbReference>
<dbReference type="SUPFAM" id="SSF54768">
    <property type="entry name" value="dsRNA-binding domain-like"/>
    <property type="match status" value="1"/>
</dbReference>
<evidence type="ECO:0000256" key="1">
    <source>
        <dbReference type="ARBA" id="ARBA00004173"/>
    </source>
</evidence>
<dbReference type="GO" id="GO:0004525">
    <property type="term" value="F:ribonuclease III activity"/>
    <property type="evidence" value="ECO:0007669"/>
    <property type="project" value="InterPro"/>
</dbReference>
<dbReference type="Pfam" id="PF22935">
    <property type="entry name" value="RM44_endonuclase"/>
    <property type="match status" value="1"/>
</dbReference>
<dbReference type="PANTHER" id="PTHR11207">
    <property type="entry name" value="RIBONUCLEASE III"/>
    <property type="match status" value="1"/>
</dbReference>
<dbReference type="SUPFAM" id="SSF69065">
    <property type="entry name" value="RNase III domain-like"/>
    <property type="match status" value="1"/>
</dbReference>
<evidence type="ECO:0000256" key="8">
    <source>
        <dbReference type="ARBA" id="ARBA00035187"/>
    </source>
</evidence>
<dbReference type="InterPro" id="IPR055189">
    <property type="entry name" value="RM44_endonuclase"/>
</dbReference>
<dbReference type="CDD" id="cd19874">
    <property type="entry name" value="DSRM_MRPL44"/>
    <property type="match status" value="1"/>
</dbReference>
<dbReference type="EMBL" id="REGN01012719">
    <property type="protein sequence ID" value="RMZ94933.1"/>
    <property type="molecule type" value="Genomic_DNA"/>
</dbReference>
<evidence type="ECO:0000256" key="9">
    <source>
        <dbReference type="PROSITE-ProRule" id="PRU00266"/>
    </source>
</evidence>
<dbReference type="PANTHER" id="PTHR11207:SF5">
    <property type="entry name" value="LARGE RIBOSOMAL SUBUNIT PROTEIN ML44"/>
    <property type="match status" value="1"/>
</dbReference>
<dbReference type="GO" id="GO:0006396">
    <property type="term" value="P:RNA processing"/>
    <property type="evidence" value="ECO:0007669"/>
    <property type="project" value="InterPro"/>
</dbReference>
<evidence type="ECO:0000313" key="12">
    <source>
        <dbReference type="Proteomes" id="UP000276133"/>
    </source>
</evidence>
<keyword evidence="5" id="KW-0496">Mitochondrion</keyword>
<dbReference type="InterPro" id="IPR036389">
    <property type="entry name" value="RNase_III_sf"/>
</dbReference>
<comment type="similarity">
    <text evidence="7">Belongs to the ribonuclease III family. Mitochondrion-specific ribosomal protein mL44 subfamily.</text>
</comment>
<dbReference type="Gene3D" id="3.30.160.20">
    <property type="match status" value="1"/>
</dbReference>
<gene>
    <name evidence="11" type="ORF">BpHYR1_043559</name>
</gene>
<organism evidence="11 12">
    <name type="scientific">Brachionus plicatilis</name>
    <name type="common">Marine rotifer</name>
    <name type="synonym">Brachionus muelleri</name>
    <dbReference type="NCBI Taxonomy" id="10195"/>
    <lineage>
        <taxon>Eukaryota</taxon>
        <taxon>Metazoa</taxon>
        <taxon>Spiralia</taxon>
        <taxon>Gnathifera</taxon>
        <taxon>Rotifera</taxon>
        <taxon>Eurotatoria</taxon>
        <taxon>Monogononta</taxon>
        <taxon>Pseudotrocha</taxon>
        <taxon>Ploima</taxon>
        <taxon>Brachionidae</taxon>
        <taxon>Brachionus</taxon>
    </lineage>
</organism>
<evidence type="ECO:0000256" key="5">
    <source>
        <dbReference type="ARBA" id="ARBA00023128"/>
    </source>
</evidence>
<proteinExistence type="inferred from homology"/>
<comment type="caution">
    <text evidence="11">The sequence shown here is derived from an EMBL/GenBank/DDBJ whole genome shotgun (WGS) entry which is preliminary data.</text>
</comment>
<name>A0A3M7P7E0_BRAPC</name>
<accession>A0A3M7P7E0</accession>
<keyword evidence="2 9" id="KW-0694">RNA-binding</keyword>
<sequence length="370" mass="42335">MLQQWHEKFKIRSCSQNVPTQLPESLKLEIQTIQSIYKEKVDENFRMGFYEKFIKDGAKGFSLRGGPFAKWRYPANKVIYRKRLVAGPEPERPRSVWSNWNYDSEIYAFAKRLNENFKEGLLRQAFIDPSYAVSEKSKLQDIGLEFDISQNNAVLAKEGENICKNYIRALLNFWYPKLPTQGVEAVVEFLTNSQSMAYISKNIGIMDLVKTQEFPVQNETLRSTLFAVIAALSQSESPIRAHLFINDFVVTQLVGKDINEIWRIENPMGLLCDELKKSGNKALPKARLIWSTGANTPTSAFVVGLYLDEKFLSKGYGETAEIAEEMAARDALRRLFGTAEENAPLPYGEKARKFSEMINSIYEKFKNSNI</sequence>
<dbReference type="Proteomes" id="UP000276133">
    <property type="component" value="Unassembled WGS sequence"/>
</dbReference>
<dbReference type="GO" id="GO:0070125">
    <property type="term" value="P:mitochondrial translational elongation"/>
    <property type="evidence" value="ECO:0007669"/>
    <property type="project" value="TreeGrafter"/>
</dbReference>
<dbReference type="PROSITE" id="PS50137">
    <property type="entry name" value="DS_RBD"/>
    <property type="match status" value="1"/>
</dbReference>
<evidence type="ECO:0000256" key="2">
    <source>
        <dbReference type="ARBA" id="ARBA00022884"/>
    </source>
</evidence>
<protein>
    <recommendedName>
        <fullName evidence="8">Large ribosomal subunit protein mL44</fullName>
    </recommendedName>
</protein>
<dbReference type="Gene3D" id="1.10.1520.10">
    <property type="entry name" value="Ribonuclease III domain"/>
    <property type="match status" value="1"/>
</dbReference>
<dbReference type="STRING" id="10195.A0A3M7P7E0"/>
<evidence type="ECO:0000259" key="10">
    <source>
        <dbReference type="PROSITE" id="PS50137"/>
    </source>
</evidence>
<evidence type="ECO:0000256" key="4">
    <source>
        <dbReference type="ARBA" id="ARBA00022980"/>
    </source>
</evidence>
<dbReference type="GO" id="GO:0003725">
    <property type="term" value="F:double-stranded RNA binding"/>
    <property type="evidence" value="ECO:0007669"/>
    <property type="project" value="InterPro"/>
</dbReference>
<dbReference type="InterPro" id="IPR014720">
    <property type="entry name" value="dsRBD_dom"/>
</dbReference>
<evidence type="ECO:0000256" key="3">
    <source>
        <dbReference type="ARBA" id="ARBA00022946"/>
    </source>
</evidence>
<comment type="subcellular location">
    <subcellularLocation>
        <location evidence="1">Mitochondrion</location>
    </subcellularLocation>
</comment>
<evidence type="ECO:0000256" key="7">
    <source>
        <dbReference type="ARBA" id="ARBA00024034"/>
    </source>
</evidence>
<feature type="domain" description="DRBM" evidence="10">
    <location>
        <begin position="266"/>
        <end position="337"/>
    </location>
</feature>
<keyword evidence="11" id="KW-0378">Hydrolase</keyword>
<reference evidence="11 12" key="1">
    <citation type="journal article" date="2018" name="Sci. Rep.">
        <title>Genomic signatures of local adaptation to the degree of environmental predictability in rotifers.</title>
        <authorList>
            <person name="Franch-Gras L."/>
            <person name="Hahn C."/>
            <person name="Garcia-Roger E.M."/>
            <person name="Carmona M.J."/>
            <person name="Serra M."/>
            <person name="Gomez A."/>
        </authorList>
    </citation>
    <scope>NUCLEOTIDE SEQUENCE [LARGE SCALE GENOMIC DNA]</scope>
    <source>
        <strain evidence="11">HYR1</strain>
    </source>
</reference>
<dbReference type="GO" id="GO:0070877">
    <property type="term" value="C:microprocessor complex"/>
    <property type="evidence" value="ECO:0007669"/>
    <property type="project" value="TreeGrafter"/>
</dbReference>
<evidence type="ECO:0000313" key="11">
    <source>
        <dbReference type="EMBL" id="RMZ94933.1"/>
    </source>
</evidence>
<dbReference type="FunFam" id="3.30.160.20:FF:000037">
    <property type="entry name" value="39S ribosomal protein L44, mitochondrial"/>
    <property type="match status" value="1"/>
</dbReference>
<keyword evidence="4" id="KW-0689">Ribosomal protein</keyword>
<dbReference type="AlphaFoldDB" id="A0A3M7P7E0"/>
<evidence type="ECO:0000256" key="6">
    <source>
        <dbReference type="ARBA" id="ARBA00023274"/>
    </source>
</evidence>
<dbReference type="Pfam" id="PF22892">
    <property type="entry name" value="DSRM_MRPL44"/>
    <property type="match status" value="1"/>
</dbReference>
<keyword evidence="3" id="KW-0809">Transit peptide</keyword>
<dbReference type="InterPro" id="IPR044444">
    <property type="entry name" value="Ribosomal_mL44_DSRM_metazoa"/>
</dbReference>